<dbReference type="RefSeq" id="WP_125127521.1">
    <property type="nucleotide sequence ID" value="NZ_RHJS01000002.1"/>
</dbReference>
<keyword evidence="2" id="KW-1003">Cell membrane</keyword>
<dbReference type="GO" id="GO:0005886">
    <property type="term" value="C:plasma membrane"/>
    <property type="evidence" value="ECO:0007669"/>
    <property type="project" value="UniProtKB-SubCell"/>
</dbReference>
<evidence type="ECO:0000256" key="4">
    <source>
        <dbReference type="ARBA" id="ARBA00022989"/>
    </source>
</evidence>
<evidence type="ECO:0000256" key="3">
    <source>
        <dbReference type="ARBA" id="ARBA00022692"/>
    </source>
</evidence>
<reference evidence="9" key="1">
    <citation type="submission" date="2018-10" db="EMBL/GenBank/DDBJ databases">
        <title>Schaedlerella arabinophila gen. nov. sp. nov., isolated from the mouse intestinal tract and comparative analysis with the genome of the closely related altered Schaedler flora strain ASF502.</title>
        <authorList>
            <person name="Miyake S."/>
            <person name="Soh M."/>
            <person name="Seedorf H."/>
        </authorList>
    </citation>
    <scope>NUCLEOTIDE SEQUENCE [LARGE SCALE GENOMIC DNA]</scope>
    <source>
        <strain evidence="9">DSM 106076</strain>
    </source>
</reference>
<gene>
    <name evidence="9" type="ORF">EBB54_11645</name>
</gene>
<dbReference type="NCBIfam" id="TIGR01195">
    <property type="entry name" value="oadG_fam"/>
    <property type="match status" value="1"/>
</dbReference>
<keyword evidence="10" id="KW-1185">Reference proteome</keyword>
<keyword evidence="7" id="KW-0732">Signal</keyword>
<keyword evidence="5 6" id="KW-0472">Membrane</keyword>
<proteinExistence type="predicted"/>
<dbReference type="EMBL" id="RHJS01000002">
    <property type="protein sequence ID" value="RRK31953.1"/>
    <property type="molecule type" value="Genomic_DNA"/>
</dbReference>
<evidence type="ECO:0000256" key="2">
    <source>
        <dbReference type="ARBA" id="ARBA00022475"/>
    </source>
</evidence>
<keyword evidence="3 6" id="KW-0812">Transmembrane</keyword>
<organism evidence="9 10">
    <name type="scientific">Schaedlerella arabinosiphila</name>
    <dbReference type="NCBI Taxonomy" id="2044587"/>
    <lineage>
        <taxon>Bacteria</taxon>
        <taxon>Bacillati</taxon>
        <taxon>Bacillota</taxon>
        <taxon>Clostridia</taxon>
        <taxon>Lachnospirales</taxon>
        <taxon>Lachnospiraceae</taxon>
        <taxon>Schaedlerella</taxon>
    </lineage>
</organism>
<feature type="domain" description="DUF3887" evidence="8">
    <location>
        <begin position="47"/>
        <end position="139"/>
    </location>
</feature>
<dbReference type="Pfam" id="PF13026">
    <property type="entry name" value="DUF3887"/>
    <property type="match status" value="1"/>
</dbReference>
<comment type="caution">
    <text evidence="9">The sequence shown here is derived from an EMBL/GenBank/DDBJ whole genome shotgun (WGS) entry which is preliminary data.</text>
</comment>
<evidence type="ECO:0000259" key="8">
    <source>
        <dbReference type="Pfam" id="PF13026"/>
    </source>
</evidence>
<comment type="subcellular location">
    <subcellularLocation>
        <location evidence="1">Cell membrane</location>
    </subcellularLocation>
</comment>
<feature type="chain" id="PRO_5039427914" evidence="7">
    <location>
        <begin position="20"/>
        <end position="259"/>
    </location>
</feature>
<dbReference type="Pfam" id="PF04277">
    <property type="entry name" value="OAD_gamma"/>
    <property type="match status" value="1"/>
</dbReference>
<accession>A0A3R8LYI2</accession>
<dbReference type="GO" id="GO:0036376">
    <property type="term" value="P:sodium ion export across plasma membrane"/>
    <property type="evidence" value="ECO:0007669"/>
    <property type="project" value="InterPro"/>
</dbReference>
<keyword evidence="4 6" id="KW-1133">Transmembrane helix</keyword>
<evidence type="ECO:0000313" key="10">
    <source>
        <dbReference type="Proteomes" id="UP000274920"/>
    </source>
</evidence>
<name>A0A3R8LYI2_9FIRM</name>
<evidence type="ECO:0000256" key="6">
    <source>
        <dbReference type="SAM" id="Phobius"/>
    </source>
</evidence>
<feature type="transmembrane region" description="Helical" evidence="6">
    <location>
        <begin position="161"/>
        <end position="181"/>
    </location>
</feature>
<dbReference type="AlphaFoldDB" id="A0A3R8LYI2"/>
<evidence type="ECO:0000256" key="5">
    <source>
        <dbReference type="ARBA" id="ARBA00023136"/>
    </source>
</evidence>
<feature type="signal peptide" evidence="7">
    <location>
        <begin position="1"/>
        <end position="19"/>
    </location>
</feature>
<dbReference type="GO" id="GO:0015081">
    <property type="term" value="F:sodium ion transmembrane transporter activity"/>
    <property type="evidence" value="ECO:0007669"/>
    <property type="project" value="InterPro"/>
</dbReference>
<dbReference type="InterPro" id="IPR005899">
    <property type="entry name" value="Na_pump_deCOase"/>
</dbReference>
<evidence type="ECO:0000313" key="9">
    <source>
        <dbReference type="EMBL" id="RRK31953.1"/>
    </source>
</evidence>
<evidence type="ECO:0000256" key="7">
    <source>
        <dbReference type="SAM" id="SignalP"/>
    </source>
</evidence>
<evidence type="ECO:0000256" key="1">
    <source>
        <dbReference type="ARBA" id="ARBA00004236"/>
    </source>
</evidence>
<protein>
    <submittedName>
        <fullName evidence="9">DUF3887 domain-containing protein</fullName>
    </submittedName>
</protein>
<sequence length="259" mass="28410">MKKKLSIAGLVLILIFCLAGCGSKSAEKEYDQERLQQYAQGIIDNFSKMSEEEFEQYRSMPDYNLDYTLMMTGFPISGENFRTMIDAWKSGREDCGEFLEIGDFTMEVTNTGAVLSAPLKGEERDADLQFAFDEGGQMESITVNAHYSTLEILKKAGLNTVLGMGTVFVVLIFISFIISLFEKIPALEEKFRKKETAPAAPAPAPAAAAEPAAEVQTDDSELIAVIAAAIAAAEGTTTDGFVVRSIKRRKSNKWNASVR</sequence>
<dbReference type="InterPro" id="IPR024981">
    <property type="entry name" value="DUF3887"/>
</dbReference>
<dbReference type="Proteomes" id="UP000274920">
    <property type="component" value="Unassembled WGS sequence"/>
</dbReference>